<name>A0A077EI65_9FLAO</name>
<feature type="transmembrane region" description="Helical" evidence="1">
    <location>
        <begin position="26"/>
        <end position="44"/>
    </location>
</feature>
<keyword evidence="1" id="KW-0472">Membrane</keyword>
<dbReference type="eggNOG" id="COG4323">
    <property type="taxonomic scope" value="Bacteria"/>
</dbReference>
<evidence type="ECO:0000256" key="1">
    <source>
        <dbReference type="SAM" id="Phobius"/>
    </source>
</evidence>
<dbReference type="AlphaFoldDB" id="A0A077EI65"/>
<dbReference type="RefSeq" id="WP_024564299.1">
    <property type="nucleotide sequence ID" value="NZ_CP007547.1"/>
</dbReference>
<proteinExistence type="predicted"/>
<dbReference type="PANTHER" id="PTHR34205:SF2">
    <property type="entry name" value="DUF962 DOMAIN-CONTAINING PROTEIN"/>
    <property type="match status" value="1"/>
</dbReference>
<dbReference type="EMBL" id="CP007547">
    <property type="protein sequence ID" value="AIL45889.1"/>
    <property type="molecule type" value="Genomic_DNA"/>
</dbReference>
<dbReference type="HOGENOM" id="CLU_140388_0_0_10"/>
<evidence type="ECO:0000313" key="3">
    <source>
        <dbReference type="Proteomes" id="UP000028933"/>
    </source>
</evidence>
<reference evidence="2" key="1">
    <citation type="journal article" date="2013" name="Lancet">
        <title>First case of E anophelis outbreak in an intensive-care unit.</title>
        <authorList>
            <person name="Teo J."/>
            <person name="Tan S.Y."/>
            <person name="Tay M."/>
            <person name="Ding Y."/>
            <person name="Kjelleberg S."/>
            <person name="Givskov M."/>
            <person name="Lin R.T."/>
            <person name="Yang L."/>
        </authorList>
    </citation>
    <scope>NUCLEOTIDE SEQUENCE [LARGE SCALE GENOMIC DNA]</scope>
    <source>
        <strain evidence="2">NUHP1</strain>
    </source>
</reference>
<protein>
    <recommendedName>
        <fullName evidence="4">Transmembrane protein</fullName>
    </recommendedName>
</protein>
<organism evidence="2 3">
    <name type="scientific">Elizabethkingia anophelis NUHP1</name>
    <dbReference type="NCBI Taxonomy" id="1338011"/>
    <lineage>
        <taxon>Bacteria</taxon>
        <taxon>Pseudomonadati</taxon>
        <taxon>Bacteroidota</taxon>
        <taxon>Flavobacteriia</taxon>
        <taxon>Flavobacteriales</taxon>
        <taxon>Weeksellaceae</taxon>
        <taxon>Elizabethkingia</taxon>
    </lineage>
</organism>
<dbReference type="STRING" id="1338011.BD94_2114"/>
<sequence length="106" mass="12752">MGQKIDNYKDFYSFYLTEHKDYTCRVLHFTGTALVFTILLYALFSEEYYLLWFVPVVGYGFAWVGHAFFERNKPATFTYPLWSLISDFKLFFELLIGKQKFKCYQN</sequence>
<feature type="transmembrane region" description="Helical" evidence="1">
    <location>
        <begin position="50"/>
        <end position="69"/>
    </location>
</feature>
<dbReference type="Proteomes" id="UP000028933">
    <property type="component" value="Chromosome"/>
</dbReference>
<dbReference type="InterPro" id="IPR009305">
    <property type="entry name" value="Mpo1-like"/>
</dbReference>
<dbReference type="PANTHER" id="PTHR34205">
    <property type="entry name" value="TRANSMEMBRANE PROTEIN"/>
    <property type="match status" value="1"/>
</dbReference>
<keyword evidence="1" id="KW-0812">Transmembrane</keyword>
<keyword evidence="1" id="KW-1133">Transmembrane helix</keyword>
<dbReference type="KEGG" id="eao:BD94_2114"/>
<evidence type="ECO:0000313" key="2">
    <source>
        <dbReference type="EMBL" id="AIL45889.1"/>
    </source>
</evidence>
<accession>A0A077EI65</accession>
<gene>
    <name evidence="2" type="ORF">BD94_2114</name>
</gene>
<dbReference type="Pfam" id="PF06127">
    <property type="entry name" value="Mpo1-like"/>
    <property type="match status" value="1"/>
</dbReference>
<evidence type="ECO:0008006" key="4">
    <source>
        <dbReference type="Google" id="ProtNLM"/>
    </source>
</evidence>
<reference evidence="2" key="2">
    <citation type="journal article" date="2015" name="Genome Biol. Evol.">
        <title>Complete Genome Sequence and Transcriptomic Analysis of the Novel Pathogen Elizabethkingia anophelis in Response to Oxidative Stress.</title>
        <authorList>
            <person name="Li Y."/>
            <person name="Liu Y."/>
            <person name="Chew S.C."/>
            <person name="Tay M."/>
            <person name="Salido M.M."/>
            <person name="Teo J."/>
            <person name="Lauro F.M."/>
            <person name="Givskov M."/>
            <person name="Yang L."/>
        </authorList>
    </citation>
    <scope>NUCLEOTIDE SEQUENCE</scope>
    <source>
        <strain evidence="2">NUHP1</strain>
    </source>
</reference>